<proteinExistence type="predicted"/>
<keyword evidence="3" id="KW-1185">Reference proteome</keyword>
<name>A0A917FDJ5_9HYPH</name>
<evidence type="ECO:0000256" key="1">
    <source>
        <dbReference type="SAM" id="Phobius"/>
    </source>
</evidence>
<keyword evidence="1" id="KW-0812">Transmembrane</keyword>
<gene>
    <name evidence="2" type="ORF">GCM10007301_26080</name>
</gene>
<dbReference type="Proteomes" id="UP000606044">
    <property type="component" value="Unassembled WGS sequence"/>
</dbReference>
<feature type="transmembrane region" description="Helical" evidence="1">
    <location>
        <begin position="35"/>
        <end position="55"/>
    </location>
</feature>
<feature type="transmembrane region" description="Helical" evidence="1">
    <location>
        <begin position="138"/>
        <end position="157"/>
    </location>
</feature>
<keyword evidence="1" id="KW-1133">Transmembrane helix</keyword>
<dbReference type="EMBL" id="BMCT01000003">
    <property type="protein sequence ID" value="GGF65050.1"/>
    <property type="molecule type" value="Genomic_DNA"/>
</dbReference>
<reference evidence="2" key="2">
    <citation type="submission" date="2020-09" db="EMBL/GenBank/DDBJ databases">
        <authorList>
            <person name="Sun Q."/>
            <person name="Sedlacek I."/>
        </authorList>
    </citation>
    <scope>NUCLEOTIDE SEQUENCE</scope>
    <source>
        <strain evidence="2">CCM 7897</strain>
    </source>
</reference>
<feature type="transmembrane region" description="Helical" evidence="1">
    <location>
        <begin position="67"/>
        <end position="88"/>
    </location>
</feature>
<reference evidence="2" key="1">
    <citation type="journal article" date="2014" name="Int. J. Syst. Evol. Microbiol.">
        <title>Complete genome sequence of Corynebacterium casei LMG S-19264T (=DSM 44701T), isolated from a smear-ripened cheese.</title>
        <authorList>
            <consortium name="US DOE Joint Genome Institute (JGI-PGF)"/>
            <person name="Walter F."/>
            <person name="Albersmeier A."/>
            <person name="Kalinowski J."/>
            <person name="Ruckert C."/>
        </authorList>
    </citation>
    <scope>NUCLEOTIDE SEQUENCE</scope>
    <source>
        <strain evidence="2">CCM 7897</strain>
    </source>
</reference>
<accession>A0A917FDJ5</accession>
<evidence type="ECO:0008006" key="4">
    <source>
        <dbReference type="Google" id="ProtNLM"/>
    </source>
</evidence>
<keyword evidence="1" id="KW-0472">Membrane</keyword>
<comment type="caution">
    <text evidence="2">The sequence shown here is derived from an EMBL/GenBank/DDBJ whole genome shotgun (WGS) entry which is preliminary data.</text>
</comment>
<dbReference type="RefSeq" id="WP_188579170.1">
    <property type="nucleotide sequence ID" value="NZ_BMCT01000003.1"/>
</dbReference>
<protein>
    <recommendedName>
        <fullName evidence="4">DUF2214 domain-containing protein</fullName>
    </recommendedName>
</protein>
<evidence type="ECO:0000313" key="3">
    <source>
        <dbReference type="Proteomes" id="UP000606044"/>
    </source>
</evidence>
<evidence type="ECO:0000313" key="2">
    <source>
        <dbReference type="EMBL" id="GGF65050.1"/>
    </source>
</evidence>
<sequence>MDFAQGLLAAVESWQVAGALRGSGTLYLFVNAAHILGVGLILGAILPLDLALLGLVRGAPLAVIGPFLSRAAAVGVVLALATGLLLWAVRPREYLENEAFLWKMGLLALALANVGLQHGLGGWRRVVAGEGVPAATRVMAGLSSALWLGTLLAGRWIGFL</sequence>
<dbReference type="AlphaFoldDB" id="A0A917FDJ5"/>
<organism evidence="2 3">
    <name type="scientific">Azorhizobium oxalatiphilum</name>
    <dbReference type="NCBI Taxonomy" id="980631"/>
    <lineage>
        <taxon>Bacteria</taxon>
        <taxon>Pseudomonadati</taxon>
        <taxon>Pseudomonadota</taxon>
        <taxon>Alphaproteobacteria</taxon>
        <taxon>Hyphomicrobiales</taxon>
        <taxon>Xanthobacteraceae</taxon>
        <taxon>Azorhizobium</taxon>
    </lineage>
</organism>
<feature type="transmembrane region" description="Helical" evidence="1">
    <location>
        <begin position="100"/>
        <end position="117"/>
    </location>
</feature>